<dbReference type="Proteomes" id="UP001595939">
    <property type="component" value="Unassembled WGS sequence"/>
</dbReference>
<name>A0ABV8Y3B7_9DEIO</name>
<proteinExistence type="predicted"/>
<gene>
    <name evidence="1" type="ORF">ACFO0P_06600</name>
</gene>
<organism evidence="1 2">
    <name type="scientific">Deinococcus sonorensis</name>
    <dbReference type="NCBI Taxonomy" id="309891"/>
    <lineage>
        <taxon>Bacteria</taxon>
        <taxon>Thermotogati</taxon>
        <taxon>Deinococcota</taxon>
        <taxon>Deinococci</taxon>
        <taxon>Deinococcales</taxon>
        <taxon>Deinococcaceae</taxon>
        <taxon>Deinococcus</taxon>
    </lineage>
</organism>
<evidence type="ECO:0000313" key="1">
    <source>
        <dbReference type="EMBL" id="MFC4453439.1"/>
    </source>
</evidence>
<reference evidence="2" key="1">
    <citation type="journal article" date="2019" name="Int. J. Syst. Evol. Microbiol.">
        <title>The Global Catalogue of Microorganisms (GCM) 10K type strain sequencing project: providing services to taxonomists for standard genome sequencing and annotation.</title>
        <authorList>
            <consortium name="The Broad Institute Genomics Platform"/>
            <consortium name="The Broad Institute Genome Sequencing Center for Infectious Disease"/>
            <person name="Wu L."/>
            <person name="Ma J."/>
        </authorList>
    </citation>
    <scope>NUCLEOTIDE SEQUENCE [LARGE SCALE GENOMIC DNA]</scope>
    <source>
        <strain evidence="2">CCUG 39970</strain>
    </source>
</reference>
<protein>
    <submittedName>
        <fullName evidence="1">IS630 family transposase</fullName>
    </submittedName>
</protein>
<keyword evidence="2" id="KW-1185">Reference proteome</keyword>
<accession>A0ABV8Y3B7</accession>
<sequence length="59" mass="7073">FAALSKQCLDRRIGRIERLREEVEAWCERRNARGVKVEWRFTAEVARTKLDHLYPSNQN</sequence>
<dbReference type="EMBL" id="JBHSEG010000001">
    <property type="protein sequence ID" value="MFC4453439.1"/>
    <property type="molecule type" value="Genomic_DNA"/>
</dbReference>
<evidence type="ECO:0000313" key="2">
    <source>
        <dbReference type="Proteomes" id="UP001595939"/>
    </source>
</evidence>
<feature type="non-terminal residue" evidence="1">
    <location>
        <position position="1"/>
    </location>
</feature>
<comment type="caution">
    <text evidence="1">The sequence shown here is derived from an EMBL/GenBank/DDBJ whole genome shotgun (WGS) entry which is preliminary data.</text>
</comment>